<dbReference type="OrthoDB" id="72471at2"/>
<dbReference type="Proteomes" id="UP000239477">
    <property type="component" value="Chromosome"/>
</dbReference>
<dbReference type="EMBL" id="CP023270">
    <property type="protein sequence ID" value="AVJ26583.1"/>
    <property type="molecule type" value="Genomic_DNA"/>
</dbReference>
<keyword evidence="2" id="KW-1185">Reference proteome</keyword>
<dbReference type="RefSeq" id="WP_105237617.1">
    <property type="nucleotide sequence ID" value="NZ_CP023270.1"/>
</dbReference>
<proteinExistence type="predicted"/>
<name>A0A2S0I3K6_9BURK</name>
<gene>
    <name evidence="1" type="ORF">CLM73_05370</name>
</gene>
<protein>
    <recommendedName>
        <fullName evidence="3">ASCH domain-containing protein</fullName>
    </recommendedName>
</protein>
<evidence type="ECO:0008006" key="3">
    <source>
        <dbReference type="Google" id="ProtNLM"/>
    </source>
</evidence>
<evidence type="ECO:0000313" key="2">
    <source>
        <dbReference type="Proteomes" id="UP000239477"/>
    </source>
</evidence>
<evidence type="ECO:0000313" key="1">
    <source>
        <dbReference type="EMBL" id="AVJ26583.1"/>
    </source>
</evidence>
<dbReference type="AlphaFoldDB" id="A0A2S0I3K6"/>
<reference evidence="1 2" key="1">
    <citation type="submission" date="2017-09" db="EMBL/GenBank/DDBJ databases">
        <title>Genomic, metabolic, and phenotypic characteristics of bacterial isolates from the natural microbiome of the model nematode Caenorhabditis elegans.</title>
        <authorList>
            <person name="Zimmermann J."/>
            <person name="Obeng N."/>
            <person name="Yang W."/>
            <person name="Obeng O."/>
            <person name="Kissoyan K."/>
            <person name="Pees B."/>
            <person name="Dirksen P."/>
            <person name="Hoppner M."/>
            <person name="Franke A."/>
            <person name="Rosenstiel P."/>
            <person name="Leippe M."/>
            <person name="Dierking K."/>
            <person name="Kaleta C."/>
            <person name="Schulenburg H."/>
        </authorList>
    </citation>
    <scope>NUCLEOTIDE SEQUENCE [LARGE SCALE GENOMIC DNA]</scope>
    <source>
        <strain evidence="1 2">MYb73</strain>
    </source>
</reference>
<sequence>MKRQLLQFSEPLKQAILDGAKVQSRRILKPQPSKYTTVWYADAADSGRWVAMGPSPDNPSEMRKTSSWVRCPYGKSGETIILADEAGAPFASAVVVGVRIQRLQNLTEADARAEGTQSLYQSSALLPGVPLQTAFALMWCERYGSHAWAANPWVWVVEYRQTTPYNESDY</sequence>
<accession>A0A2S0I3K6</accession>
<organism evidence="1 2">
    <name type="scientific">Achromobacter spanius</name>
    <dbReference type="NCBI Taxonomy" id="217203"/>
    <lineage>
        <taxon>Bacteria</taxon>
        <taxon>Pseudomonadati</taxon>
        <taxon>Pseudomonadota</taxon>
        <taxon>Betaproteobacteria</taxon>
        <taxon>Burkholderiales</taxon>
        <taxon>Alcaligenaceae</taxon>
        <taxon>Achromobacter</taxon>
    </lineage>
</organism>